<comment type="caution">
    <text evidence="2">The sequence shown here is derived from an EMBL/GenBank/DDBJ whole genome shotgun (WGS) entry which is preliminary data.</text>
</comment>
<accession>A0A8S3TUF4</accession>
<gene>
    <name evidence="2" type="ORF">MEDL_46591</name>
</gene>
<dbReference type="InterPro" id="IPR016182">
    <property type="entry name" value="Cu_amine_oxidase_N-reg"/>
</dbReference>
<feature type="domain" description="Copper amine oxidase N2-terminal" evidence="1">
    <location>
        <begin position="23"/>
        <end position="79"/>
    </location>
</feature>
<organism evidence="2 3">
    <name type="scientific">Mytilus edulis</name>
    <name type="common">Blue mussel</name>
    <dbReference type="NCBI Taxonomy" id="6550"/>
    <lineage>
        <taxon>Eukaryota</taxon>
        <taxon>Metazoa</taxon>
        <taxon>Spiralia</taxon>
        <taxon>Lophotrochozoa</taxon>
        <taxon>Mollusca</taxon>
        <taxon>Bivalvia</taxon>
        <taxon>Autobranchia</taxon>
        <taxon>Pteriomorphia</taxon>
        <taxon>Mytilida</taxon>
        <taxon>Mytiloidea</taxon>
        <taxon>Mytilidae</taxon>
        <taxon>Mytilinae</taxon>
        <taxon>Mytilus</taxon>
    </lineage>
</organism>
<dbReference type="EMBL" id="CAJPWZ010002222">
    <property type="protein sequence ID" value="CAG2234049.1"/>
    <property type="molecule type" value="Genomic_DNA"/>
</dbReference>
<dbReference type="Pfam" id="PF02727">
    <property type="entry name" value="Cu_amine_oxidN2"/>
    <property type="match status" value="1"/>
</dbReference>
<dbReference type="AlphaFoldDB" id="A0A8S3TUF4"/>
<dbReference type="GO" id="GO:0009308">
    <property type="term" value="P:amine metabolic process"/>
    <property type="evidence" value="ECO:0007669"/>
    <property type="project" value="InterPro"/>
</dbReference>
<keyword evidence="3" id="KW-1185">Reference proteome</keyword>
<dbReference type="SUPFAM" id="SSF54416">
    <property type="entry name" value="Amine oxidase N-terminal region"/>
    <property type="match status" value="1"/>
</dbReference>
<protein>
    <recommendedName>
        <fullName evidence="1">Copper amine oxidase N2-terminal domain-containing protein</fullName>
    </recommendedName>
</protein>
<dbReference type="GO" id="GO:0005507">
    <property type="term" value="F:copper ion binding"/>
    <property type="evidence" value="ECO:0007669"/>
    <property type="project" value="InterPro"/>
</dbReference>
<evidence type="ECO:0000259" key="1">
    <source>
        <dbReference type="Pfam" id="PF02727"/>
    </source>
</evidence>
<dbReference type="GO" id="GO:0048038">
    <property type="term" value="F:quinone binding"/>
    <property type="evidence" value="ECO:0007669"/>
    <property type="project" value="InterPro"/>
</dbReference>
<name>A0A8S3TUF4_MYTED</name>
<dbReference type="InterPro" id="IPR015800">
    <property type="entry name" value="Cu_amine_oxidase_N2"/>
</dbReference>
<evidence type="ECO:0000313" key="3">
    <source>
        <dbReference type="Proteomes" id="UP000683360"/>
    </source>
</evidence>
<proteinExistence type="predicted"/>
<reference evidence="2" key="1">
    <citation type="submission" date="2021-03" db="EMBL/GenBank/DDBJ databases">
        <authorList>
            <person name="Bekaert M."/>
        </authorList>
    </citation>
    <scope>NUCLEOTIDE SEQUENCE</scope>
</reference>
<sequence length="166" mass="18831">MTLVHRTLVDFKIVDVDHGQELTFKSNFIGTMFLHPPNKRKALQYLDDDGKFPGRYATAVVIRGQLPDIKVTQLLKNGEVPYESRPYDNVEIGEIIFSILADLDKISALLKDSFDINNVYEDVSIMPNGPYNDGSGRVSRFTIGLRGLGIKFDFIKHPTIYWKVVP</sequence>
<dbReference type="Gene3D" id="3.10.450.40">
    <property type="match status" value="1"/>
</dbReference>
<evidence type="ECO:0000313" key="2">
    <source>
        <dbReference type="EMBL" id="CAG2234049.1"/>
    </source>
</evidence>
<dbReference type="OrthoDB" id="5379943at2759"/>
<dbReference type="GO" id="GO:0008131">
    <property type="term" value="F:primary methylamine oxidase activity"/>
    <property type="evidence" value="ECO:0007669"/>
    <property type="project" value="InterPro"/>
</dbReference>
<dbReference type="Proteomes" id="UP000683360">
    <property type="component" value="Unassembled WGS sequence"/>
</dbReference>